<evidence type="ECO:0000256" key="5">
    <source>
        <dbReference type="ARBA" id="ARBA00022741"/>
    </source>
</evidence>
<dbReference type="PANTHER" id="PTHR43523">
    <property type="entry name" value="GLUCOSE-1-PHOSPHATE ADENYLYLTRANSFERASE-RELATED"/>
    <property type="match status" value="1"/>
</dbReference>
<comment type="similarity">
    <text evidence="1">Belongs to the bacterial/plant glucose-1-phosphate adenylyltransferase family.</text>
</comment>
<dbReference type="RefSeq" id="WP_149109980.1">
    <property type="nucleotide sequence ID" value="NZ_CP042425.1"/>
</dbReference>
<dbReference type="Proteomes" id="UP000324974">
    <property type="component" value="Chromosome"/>
</dbReference>
<dbReference type="InterPro" id="IPR005836">
    <property type="entry name" value="ADP_Glu_pyroP_CS"/>
</dbReference>
<dbReference type="GO" id="GO:0005978">
    <property type="term" value="P:glycogen biosynthetic process"/>
    <property type="evidence" value="ECO:0007669"/>
    <property type="project" value="UniProtKB-UniPathway"/>
</dbReference>
<sequence length="440" mass="48946">MPEVLSLILGGGRGSRLFPLTKSRAKPAVPVGGKYRLIDIPISNCINSRLNNIYVLTQFLSVSLHRHIANTYKFDMFSKGFVEILAAQQAYDEQIGWYQGTADAVRQNIAYINREEPDEVLILSGDQLYRMDYQQLIETHRKSKAEVTIAAIPVPEEQTAGFGLMRMDDSGRVLSFTEKPKTAEARKPYYTPSTWIEKMGIPSKGRNYLANMGIYLFNTDKLIEMLNAPVPDKLHNAMLLPHDFGSNVFPNHVADRHIQAHLFDGFWEDLGTIKSYHETSLALGEPNPPFDFFSPEGPIFTRMRNLPASRINGAALESVTIADGCVIGAGSSVKHSLIGVRSVVGANCHLKDVVMIGSDGFETQVELEENRRLGRPHLNIGEGCRIERAMLDKDCRIGQGVRIRDHDADADYDDPAGRFHIRDGIVCVPRGAVIPDGLEI</sequence>
<accession>A0A5C1A8W6</accession>
<evidence type="ECO:0000256" key="3">
    <source>
        <dbReference type="ARBA" id="ARBA00022679"/>
    </source>
</evidence>
<dbReference type="InterPro" id="IPR029044">
    <property type="entry name" value="Nucleotide-diphossugar_trans"/>
</dbReference>
<dbReference type="PROSITE" id="PS00808">
    <property type="entry name" value="ADP_GLC_PYROPHOSPH_1"/>
    <property type="match status" value="1"/>
</dbReference>
<dbReference type="KEGG" id="lrs:PX52LOC_02050"/>
<keyword evidence="5" id="KW-0547">Nucleotide-binding</keyword>
<dbReference type="Pfam" id="PF00483">
    <property type="entry name" value="NTP_transferase"/>
    <property type="match status" value="1"/>
</dbReference>
<dbReference type="NCBIfam" id="NF002772">
    <property type="entry name" value="PRK02862.1"/>
    <property type="match status" value="1"/>
</dbReference>
<gene>
    <name evidence="9" type="ORF">PX52LOC_02050</name>
</gene>
<dbReference type="PANTHER" id="PTHR43523:SF12">
    <property type="entry name" value="GLUCOSE-1-PHOSPHATE ADENYLYLTRANSFERASE LARGE SUBUNIT 1, CHLOROPLASTIC-RELATED"/>
    <property type="match status" value="1"/>
</dbReference>
<evidence type="ECO:0000256" key="2">
    <source>
        <dbReference type="ARBA" id="ARBA00022600"/>
    </source>
</evidence>
<name>A0A5C1A8W6_9BACT</name>
<dbReference type="Gene3D" id="2.160.10.10">
    <property type="entry name" value="Hexapeptide repeat proteins"/>
    <property type="match status" value="1"/>
</dbReference>
<dbReference type="GO" id="GO:0008878">
    <property type="term" value="F:glucose-1-phosphate adenylyltransferase activity"/>
    <property type="evidence" value="ECO:0007669"/>
    <property type="project" value="InterPro"/>
</dbReference>
<dbReference type="Gene3D" id="3.90.550.10">
    <property type="entry name" value="Spore Coat Polysaccharide Biosynthesis Protein SpsA, Chain A"/>
    <property type="match status" value="1"/>
</dbReference>
<dbReference type="GO" id="GO:0005524">
    <property type="term" value="F:ATP binding"/>
    <property type="evidence" value="ECO:0007669"/>
    <property type="project" value="UniProtKB-KW"/>
</dbReference>
<evidence type="ECO:0000259" key="8">
    <source>
        <dbReference type="Pfam" id="PF00483"/>
    </source>
</evidence>
<dbReference type="SUPFAM" id="SSF51161">
    <property type="entry name" value="Trimeric LpxA-like enzymes"/>
    <property type="match status" value="1"/>
</dbReference>
<dbReference type="Pfam" id="PF25247">
    <property type="entry name" value="LbH_GLGC"/>
    <property type="match status" value="1"/>
</dbReference>
<dbReference type="UniPathway" id="UPA00164"/>
<dbReference type="AlphaFoldDB" id="A0A5C1A8W6"/>
<keyword evidence="2" id="KW-0321">Glycogen metabolism</keyword>
<organism evidence="9 10">
    <name type="scientific">Limnoglobus roseus</name>
    <dbReference type="NCBI Taxonomy" id="2598579"/>
    <lineage>
        <taxon>Bacteria</taxon>
        <taxon>Pseudomonadati</taxon>
        <taxon>Planctomycetota</taxon>
        <taxon>Planctomycetia</taxon>
        <taxon>Gemmatales</taxon>
        <taxon>Gemmataceae</taxon>
        <taxon>Limnoglobus</taxon>
    </lineage>
</organism>
<evidence type="ECO:0000256" key="7">
    <source>
        <dbReference type="ARBA" id="ARBA00023277"/>
    </source>
</evidence>
<evidence type="ECO:0000256" key="4">
    <source>
        <dbReference type="ARBA" id="ARBA00022695"/>
    </source>
</evidence>
<dbReference type="OrthoDB" id="9801810at2"/>
<dbReference type="SUPFAM" id="SSF53448">
    <property type="entry name" value="Nucleotide-diphospho-sugar transferases"/>
    <property type="match status" value="1"/>
</dbReference>
<keyword evidence="10" id="KW-1185">Reference proteome</keyword>
<proteinExistence type="inferred from homology"/>
<evidence type="ECO:0000313" key="10">
    <source>
        <dbReference type="Proteomes" id="UP000324974"/>
    </source>
</evidence>
<keyword evidence="7" id="KW-0119">Carbohydrate metabolism</keyword>
<dbReference type="InterPro" id="IPR011004">
    <property type="entry name" value="Trimer_LpxA-like_sf"/>
</dbReference>
<dbReference type="CDD" id="cd04651">
    <property type="entry name" value="LbH_G1P_AT_C"/>
    <property type="match status" value="1"/>
</dbReference>
<dbReference type="EMBL" id="CP042425">
    <property type="protein sequence ID" value="QEL15140.1"/>
    <property type="molecule type" value="Genomic_DNA"/>
</dbReference>
<evidence type="ECO:0000313" key="9">
    <source>
        <dbReference type="EMBL" id="QEL15140.1"/>
    </source>
</evidence>
<dbReference type="PROSITE" id="PS00809">
    <property type="entry name" value="ADP_GLC_PYROPHOSPH_2"/>
    <property type="match status" value="1"/>
</dbReference>
<dbReference type="CDD" id="cd02508">
    <property type="entry name" value="ADP_Glucose_PP"/>
    <property type="match status" value="1"/>
</dbReference>
<protein>
    <submittedName>
        <fullName evidence="9">Glucose-1-phosphate adenylyltransferase</fullName>
    </submittedName>
</protein>
<dbReference type="InterPro" id="IPR011831">
    <property type="entry name" value="ADP-Glc_PPase"/>
</dbReference>
<keyword evidence="3 9" id="KW-0808">Transferase</keyword>
<keyword evidence="4 9" id="KW-0548">Nucleotidyltransferase</keyword>
<evidence type="ECO:0000256" key="6">
    <source>
        <dbReference type="ARBA" id="ARBA00022840"/>
    </source>
</evidence>
<keyword evidence="6" id="KW-0067">ATP-binding</keyword>
<evidence type="ECO:0000256" key="1">
    <source>
        <dbReference type="ARBA" id="ARBA00010443"/>
    </source>
</evidence>
<reference evidence="10" key="1">
    <citation type="submission" date="2019-08" db="EMBL/GenBank/DDBJ databases">
        <title>Limnoglobus roseus gen. nov., sp. nov., a novel freshwater planctomycete with a giant genome from the family Gemmataceae.</title>
        <authorList>
            <person name="Kulichevskaya I.S."/>
            <person name="Naumoff D.G."/>
            <person name="Miroshnikov K."/>
            <person name="Ivanova A."/>
            <person name="Philippov D.A."/>
            <person name="Hakobyan A."/>
            <person name="Rijpstra I.C."/>
            <person name="Sinninghe Damste J.S."/>
            <person name="Liesack W."/>
            <person name="Dedysh S.N."/>
        </authorList>
    </citation>
    <scope>NUCLEOTIDE SEQUENCE [LARGE SCALE GENOMIC DNA]</scope>
    <source>
        <strain evidence="10">PX52</strain>
    </source>
</reference>
<feature type="domain" description="Nucleotidyl transferase" evidence="8">
    <location>
        <begin position="6"/>
        <end position="282"/>
    </location>
</feature>
<dbReference type="InterPro" id="IPR005835">
    <property type="entry name" value="NTP_transferase_dom"/>
</dbReference>